<sequence length="278" mass="31771">MSEWFIAANEIHRRYDDYGVIQVFDDGNKRYLSFGTADEQSCLLKHQPIQLQHEYSRAMLASLLLFAEPPQQISLLGLGGGLLTSAIHRLLPDAQINVVELRAAVLQVARQYFALPRNDHLNVNIADAGVWLAQAPANAVDWLLSDLFLADGLDQQQLQENFLDHCHQHLAPGGWLVLNLWREHRDQAIWLWKLKQRFPITRHATTKDGNWILWAQKPPLAASTIPAAKQAQAQAKRWSAELGFNVWRAGRPFFRDRSYNKERQCSHLLLGNLMSDKD</sequence>
<dbReference type="SUPFAM" id="SSF53335">
    <property type="entry name" value="S-adenosyl-L-methionine-dependent methyltransferases"/>
    <property type="match status" value="1"/>
</dbReference>
<proteinExistence type="predicted"/>
<dbReference type="Pfam" id="PF05175">
    <property type="entry name" value="MTS"/>
    <property type="match status" value="1"/>
</dbReference>
<gene>
    <name evidence="5" type="ORF">WG929_08375</name>
</gene>
<name>A0ABW8NHP3_9GAMM</name>
<keyword evidence="6" id="KW-1185">Reference proteome</keyword>
<accession>A0ABW8NHP3</accession>
<dbReference type="GO" id="GO:0008168">
    <property type="term" value="F:methyltransferase activity"/>
    <property type="evidence" value="ECO:0007669"/>
    <property type="project" value="UniProtKB-KW"/>
</dbReference>
<comment type="caution">
    <text evidence="5">The sequence shown here is derived from an EMBL/GenBank/DDBJ whole genome shotgun (WGS) entry which is preliminary data.</text>
</comment>
<evidence type="ECO:0000313" key="6">
    <source>
        <dbReference type="Proteomes" id="UP001620597"/>
    </source>
</evidence>
<dbReference type="Proteomes" id="UP001620597">
    <property type="component" value="Unassembled WGS sequence"/>
</dbReference>
<dbReference type="InterPro" id="IPR007848">
    <property type="entry name" value="Small_mtfrase_dom"/>
</dbReference>
<protein>
    <submittedName>
        <fullName evidence="5">Methyltransferase</fullName>
    </submittedName>
</protein>
<dbReference type="EMBL" id="JBBKTX010000008">
    <property type="protein sequence ID" value="MFK4752422.1"/>
    <property type="molecule type" value="Genomic_DNA"/>
</dbReference>
<reference evidence="5 6" key="1">
    <citation type="submission" date="2024-03" db="EMBL/GenBank/DDBJ databases">
        <title>High-quality draft genome sequence of Oceanobacter sp. wDCs-4.</title>
        <authorList>
            <person name="Dong C."/>
        </authorList>
    </citation>
    <scope>NUCLEOTIDE SEQUENCE [LARGE SCALE GENOMIC DNA]</scope>
    <source>
        <strain evidence="6">wDCs-4</strain>
    </source>
</reference>
<feature type="domain" description="Methyltransferase small" evidence="4">
    <location>
        <begin position="71"/>
        <end position="207"/>
    </location>
</feature>
<evidence type="ECO:0000313" key="5">
    <source>
        <dbReference type="EMBL" id="MFK4752422.1"/>
    </source>
</evidence>
<evidence type="ECO:0000259" key="4">
    <source>
        <dbReference type="Pfam" id="PF05175"/>
    </source>
</evidence>
<evidence type="ECO:0000256" key="2">
    <source>
        <dbReference type="ARBA" id="ARBA00022691"/>
    </source>
</evidence>
<evidence type="ECO:0000256" key="3">
    <source>
        <dbReference type="ARBA" id="ARBA00023115"/>
    </source>
</evidence>
<dbReference type="GO" id="GO:0032259">
    <property type="term" value="P:methylation"/>
    <property type="evidence" value="ECO:0007669"/>
    <property type="project" value="UniProtKB-KW"/>
</dbReference>
<keyword evidence="1 5" id="KW-0808">Transferase</keyword>
<dbReference type="RefSeq" id="WP_416205699.1">
    <property type="nucleotide sequence ID" value="NZ_JBBKTX010000008.1"/>
</dbReference>
<keyword evidence="2" id="KW-0949">S-adenosyl-L-methionine</keyword>
<organism evidence="5 6">
    <name type="scientific">Oceanobacter antarcticus</name>
    <dbReference type="NCBI Taxonomy" id="3133425"/>
    <lineage>
        <taxon>Bacteria</taxon>
        <taxon>Pseudomonadati</taxon>
        <taxon>Pseudomonadota</taxon>
        <taxon>Gammaproteobacteria</taxon>
        <taxon>Oceanospirillales</taxon>
        <taxon>Oceanospirillaceae</taxon>
        <taxon>Oceanobacter</taxon>
    </lineage>
</organism>
<dbReference type="InterPro" id="IPR029063">
    <property type="entry name" value="SAM-dependent_MTases_sf"/>
</dbReference>
<dbReference type="PANTHER" id="PTHR43317:SF1">
    <property type="entry name" value="THERMOSPERMINE SYNTHASE ACAULIS5"/>
    <property type="match status" value="1"/>
</dbReference>
<keyword evidence="1 5" id="KW-0489">Methyltransferase</keyword>
<dbReference type="Gene3D" id="3.40.50.150">
    <property type="entry name" value="Vaccinia Virus protein VP39"/>
    <property type="match status" value="1"/>
</dbReference>
<dbReference type="PANTHER" id="PTHR43317">
    <property type="entry name" value="THERMOSPERMINE SYNTHASE ACAULIS5"/>
    <property type="match status" value="1"/>
</dbReference>
<keyword evidence="3" id="KW-0620">Polyamine biosynthesis</keyword>
<evidence type="ECO:0000256" key="1">
    <source>
        <dbReference type="ARBA" id="ARBA00022603"/>
    </source>
</evidence>
<dbReference type="CDD" id="cd02440">
    <property type="entry name" value="AdoMet_MTases"/>
    <property type="match status" value="1"/>
</dbReference>